<evidence type="ECO:0000256" key="3">
    <source>
        <dbReference type="ARBA" id="ARBA00022840"/>
    </source>
</evidence>
<evidence type="ECO:0000256" key="1">
    <source>
        <dbReference type="ARBA" id="ARBA00022679"/>
    </source>
</evidence>
<gene>
    <name evidence="6" type="primary">eutT</name>
    <name evidence="6" type="ORF">ERIC2_c11030</name>
</gene>
<feature type="compositionally biased region" description="Basic and acidic residues" evidence="4">
    <location>
        <begin position="85"/>
        <end position="102"/>
    </location>
</feature>
<dbReference type="PIRSF" id="PIRSF012294">
    <property type="entry name" value="ATR_EutT"/>
    <property type="match status" value="1"/>
</dbReference>
<feature type="domain" description="Cobalamin adenosyltransferase-like" evidence="5">
    <location>
        <begin position="133"/>
        <end position="295"/>
    </location>
</feature>
<dbReference type="HOGENOM" id="CLU_093470_1_0_9"/>
<name>V9W448_9BACL</name>
<keyword evidence="7" id="KW-1185">Reference proteome</keyword>
<dbReference type="eggNOG" id="COG4812">
    <property type="taxonomic scope" value="Bacteria"/>
</dbReference>
<dbReference type="GO" id="GO:0005524">
    <property type="term" value="F:ATP binding"/>
    <property type="evidence" value="ECO:0007669"/>
    <property type="project" value="UniProtKB-KW"/>
</dbReference>
<dbReference type="GO" id="GO:0008817">
    <property type="term" value="F:corrinoid adenosyltransferase activity"/>
    <property type="evidence" value="ECO:0007669"/>
    <property type="project" value="UniProtKB-EC"/>
</dbReference>
<proteinExistence type="predicted"/>
<evidence type="ECO:0000313" key="6">
    <source>
        <dbReference type="EMBL" id="AHD04933.1"/>
    </source>
</evidence>
<dbReference type="EMBL" id="CP003355">
    <property type="protein sequence ID" value="AHD04933.1"/>
    <property type="molecule type" value="Genomic_DNA"/>
</dbReference>
<dbReference type="Proteomes" id="UP000029431">
    <property type="component" value="Chromosome"/>
</dbReference>
<keyword evidence="2" id="KW-0547">Nucleotide-binding</keyword>
<dbReference type="InterPro" id="IPR009194">
    <property type="entry name" value="AdoTrfase_EutT"/>
</dbReference>
<dbReference type="AlphaFoldDB" id="V9W448"/>
<dbReference type="GO" id="GO:0006580">
    <property type="term" value="P:ethanolamine metabolic process"/>
    <property type="evidence" value="ECO:0007669"/>
    <property type="project" value="InterPro"/>
</dbReference>
<dbReference type="PATRIC" id="fig|697284.3.peg.1033"/>
<evidence type="ECO:0000256" key="2">
    <source>
        <dbReference type="ARBA" id="ARBA00022741"/>
    </source>
</evidence>
<keyword evidence="3" id="KW-0067">ATP-binding</keyword>
<dbReference type="SUPFAM" id="SSF89028">
    <property type="entry name" value="Cobalamin adenosyltransferase-like"/>
    <property type="match status" value="1"/>
</dbReference>
<dbReference type="Gene3D" id="1.20.1200.10">
    <property type="entry name" value="Cobalamin adenosyltransferase-like"/>
    <property type="match status" value="1"/>
</dbReference>
<evidence type="ECO:0000313" key="7">
    <source>
        <dbReference type="Proteomes" id="UP000029431"/>
    </source>
</evidence>
<feature type="region of interest" description="Disordered" evidence="4">
    <location>
        <begin position="79"/>
        <end position="102"/>
    </location>
</feature>
<evidence type="ECO:0000256" key="4">
    <source>
        <dbReference type="SAM" id="MobiDB-lite"/>
    </source>
</evidence>
<organism evidence="6 7">
    <name type="scientific">Paenibacillus larvae subsp. larvae DSM 25430</name>
    <dbReference type="NCBI Taxonomy" id="697284"/>
    <lineage>
        <taxon>Bacteria</taxon>
        <taxon>Bacillati</taxon>
        <taxon>Bacillota</taxon>
        <taxon>Bacilli</taxon>
        <taxon>Bacillales</taxon>
        <taxon>Paenibacillaceae</taxon>
        <taxon>Paenibacillus</taxon>
    </lineage>
</organism>
<accession>V9W448</accession>
<evidence type="ECO:0000259" key="5">
    <source>
        <dbReference type="Pfam" id="PF01923"/>
    </source>
</evidence>
<reference evidence="6 7" key="1">
    <citation type="journal article" date="2014" name="PLoS ONE">
        <title>How to Kill the Honey Bee Larva: Genomic Potential and Virulence Mechanisms of Paenibacillus larvae.</title>
        <authorList>
            <person name="Djukic M."/>
            <person name="Brzuszkiewicz E."/>
            <person name="Funfhaus A."/>
            <person name="Voss J."/>
            <person name="Gollnow K."/>
            <person name="Poppinga L."/>
            <person name="Liesegang H."/>
            <person name="Garcia-Gonzalez E."/>
            <person name="Genersch E."/>
            <person name="Daniel R."/>
        </authorList>
    </citation>
    <scope>NUCLEOTIDE SEQUENCE [LARGE SCALE GENOMIC DNA]</scope>
    <source>
        <strain evidence="6 7">DSM 25430</strain>
    </source>
</reference>
<sequence>MQSILHPSCCLSIAHCQQPGTPDAEGCENMAVITENDLRKHFRNQNLKEVSVYEAPKGAILTPSAKSFLTDHQIELRYTGNPVKSKPEADKKPDADTKPKKEVKIQITKSLDSGQEPAAAKKRYRTLYGGFLETKPEHMTHLYGNMLVFKDHPRILFRGKLDSLETKILEAQINCSKLNMDRLVNDLEEILQFVRQILRCEVLNESIEDFHLLGMTPKELREQSHFPKKYFGLEHFQPSYDMGEAVVVINSLRTFTRETELFAYQAFKKEHGGAEREDIIRTLNRLSSLFWIIMFRIRIGQYNS</sequence>
<dbReference type="InterPro" id="IPR036451">
    <property type="entry name" value="CblAdoTrfase-like_sf"/>
</dbReference>
<dbReference type="GO" id="GO:0009236">
    <property type="term" value="P:cobalamin biosynthetic process"/>
    <property type="evidence" value="ECO:0007669"/>
    <property type="project" value="InterPro"/>
</dbReference>
<dbReference type="KEGG" id="plv:ERIC2_c11030"/>
<protein>
    <submittedName>
        <fullName evidence="6">Ethanolamine utilization cobalamin adenosyltransferase EutT</fullName>
        <ecNumber evidence="6">2.5.1.17</ecNumber>
    </submittedName>
</protein>
<dbReference type="InterPro" id="IPR016030">
    <property type="entry name" value="CblAdoTrfase-like"/>
</dbReference>
<dbReference type="Pfam" id="PF01923">
    <property type="entry name" value="Cob_adeno_trans"/>
    <property type="match status" value="1"/>
</dbReference>
<dbReference type="EC" id="2.5.1.17" evidence="6"/>
<keyword evidence="1 6" id="KW-0808">Transferase</keyword>